<evidence type="ECO:0000256" key="7">
    <source>
        <dbReference type="ARBA" id="ARBA00022840"/>
    </source>
</evidence>
<reference evidence="13" key="1">
    <citation type="submission" date="2017-07" db="EMBL/GenBank/DDBJ databases">
        <title>Comparative genome mining reveals phylogenetic distribution patterns of secondary metabolites in Amycolatopsis.</title>
        <authorList>
            <person name="Adamek M."/>
            <person name="Alanjary M."/>
            <person name="Sales-Ortells H."/>
            <person name="Goodfellow M."/>
            <person name="Bull A.T."/>
            <person name="Kalinowski J."/>
            <person name="Ziemert N."/>
        </authorList>
    </citation>
    <scope>NUCLEOTIDE SEQUENCE [LARGE SCALE GENOMIC DNA]</scope>
    <source>
        <strain evidence="13">H5</strain>
    </source>
</reference>
<evidence type="ECO:0000256" key="4">
    <source>
        <dbReference type="ARBA" id="ARBA00022679"/>
    </source>
</evidence>
<keyword evidence="13" id="KW-1185">Reference proteome</keyword>
<dbReference type="EC" id="2.7.13.3" evidence="2"/>
<evidence type="ECO:0000256" key="9">
    <source>
        <dbReference type="SAM" id="Phobius"/>
    </source>
</evidence>
<dbReference type="EMBL" id="NMUL01000007">
    <property type="protein sequence ID" value="OXM69804.1"/>
    <property type="molecule type" value="Genomic_DNA"/>
</dbReference>
<keyword evidence="9" id="KW-0472">Membrane</keyword>
<dbReference type="GO" id="GO:0005524">
    <property type="term" value="F:ATP binding"/>
    <property type="evidence" value="ECO:0007669"/>
    <property type="project" value="UniProtKB-KW"/>
</dbReference>
<comment type="catalytic activity">
    <reaction evidence="1">
        <text>ATP + protein L-histidine = ADP + protein N-phospho-L-histidine.</text>
        <dbReference type="EC" id="2.7.13.3"/>
    </reaction>
</comment>
<dbReference type="AlphaFoldDB" id="A0A229TFV9"/>
<feature type="transmembrane region" description="Helical" evidence="9">
    <location>
        <begin position="7"/>
        <end position="27"/>
    </location>
</feature>
<proteinExistence type="predicted"/>
<keyword evidence="9" id="KW-0812">Transmembrane</keyword>
<keyword evidence="6 12" id="KW-0418">Kinase</keyword>
<evidence type="ECO:0000256" key="2">
    <source>
        <dbReference type="ARBA" id="ARBA00012438"/>
    </source>
</evidence>
<keyword evidence="8" id="KW-0902">Two-component regulatory system</keyword>
<dbReference type="InterPro" id="IPR050482">
    <property type="entry name" value="Sensor_HK_TwoCompSys"/>
</dbReference>
<dbReference type="GO" id="GO:0000155">
    <property type="term" value="F:phosphorelay sensor kinase activity"/>
    <property type="evidence" value="ECO:0007669"/>
    <property type="project" value="InterPro"/>
</dbReference>
<dbReference type="PANTHER" id="PTHR24421:SF10">
    <property type="entry name" value="NITRATE_NITRITE SENSOR PROTEIN NARQ"/>
    <property type="match status" value="1"/>
</dbReference>
<evidence type="ECO:0000256" key="8">
    <source>
        <dbReference type="ARBA" id="ARBA00023012"/>
    </source>
</evidence>
<evidence type="ECO:0000313" key="13">
    <source>
        <dbReference type="Proteomes" id="UP000215199"/>
    </source>
</evidence>
<feature type="transmembrane region" description="Helical" evidence="9">
    <location>
        <begin position="229"/>
        <end position="256"/>
    </location>
</feature>
<evidence type="ECO:0000259" key="11">
    <source>
        <dbReference type="Pfam" id="PF07730"/>
    </source>
</evidence>
<organism evidence="12 13">
    <name type="scientific">Amycolatopsis vastitatis</name>
    <dbReference type="NCBI Taxonomy" id="1905142"/>
    <lineage>
        <taxon>Bacteria</taxon>
        <taxon>Bacillati</taxon>
        <taxon>Actinomycetota</taxon>
        <taxon>Actinomycetes</taxon>
        <taxon>Pseudonocardiales</taxon>
        <taxon>Pseudonocardiaceae</taxon>
        <taxon>Amycolatopsis</taxon>
    </lineage>
</organism>
<evidence type="ECO:0000256" key="3">
    <source>
        <dbReference type="ARBA" id="ARBA00022553"/>
    </source>
</evidence>
<protein>
    <recommendedName>
        <fullName evidence="2">histidine kinase</fullName>
        <ecNumber evidence="2">2.7.13.3</ecNumber>
    </recommendedName>
</protein>
<dbReference type="Pfam" id="PF07730">
    <property type="entry name" value="HisKA_3"/>
    <property type="match status" value="1"/>
</dbReference>
<dbReference type="InterPro" id="IPR003594">
    <property type="entry name" value="HATPase_dom"/>
</dbReference>
<dbReference type="CDD" id="cd16917">
    <property type="entry name" value="HATPase_UhpB-NarQ-NarX-like"/>
    <property type="match status" value="1"/>
</dbReference>
<sequence>MEVTRHRAVVVVLAGFVVALGAAAVLLKVRDGAHPVADVLLTSLSGTAFVAAGLIADRRAPSNRSGLLMVLVGLGLFAEDLQLSTNAVVFTAGLLLAHASAPLVVHLMASFPAGRLDGRFARGTVVGAYVVGFGVSAAGVPFVDWAARFPGKPENLLLVVDAPAVGDAVGRMLELAGAVVGVALLVLLARRLAARTAGVRWPLGLVVAVALAGAALSAVASLLGSGHPAHAVVLTCYKIVFCLWPVTFAVGVVGLAPRVGGVADLLAALRQPCSPAELCVLLGRVLRDPSLRLVGWHAPSPNPGPPDTGDRAGPGERTVVLAECAGRPIAAVLSRDTTWDDPRVIRAAGTVVGMVADRLRLHEEIEGQLAEFRRSRVRLVELADAERRRVERDLHDGAQQRLVAVAIGLRLARQRLEGHVEPALAQLLAAGAEGLETAIGELRDLARGIHPAVLTQAGLVPAVTSLAERCPVPASVSAAELPRLPAAVEATAYFVVAEAITNVLKHAGATRIGVCLAADAGRLTVSVRDDGAGCGTPCGGSGLDGLAERVRALDGRLEIHGGRGAGTTVRAEIPVDAAAPEEVTH</sequence>
<dbReference type="GO" id="GO:0046983">
    <property type="term" value="F:protein dimerization activity"/>
    <property type="evidence" value="ECO:0007669"/>
    <property type="project" value="InterPro"/>
</dbReference>
<keyword evidence="7" id="KW-0067">ATP-binding</keyword>
<feature type="transmembrane region" description="Helical" evidence="9">
    <location>
        <begin position="39"/>
        <end position="56"/>
    </location>
</feature>
<feature type="transmembrane region" description="Helical" evidence="9">
    <location>
        <begin position="126"/>
        <end position="148"/>
    </location>
</feature>
<keyword evidence="5" id="KW-0547">Nucleotide-binding</keyword>
<dbReference type="Gene3D" id="1.20.5.1930">
    <property type="match status" value="1"/>
</dbReference>
<dbReference type="Proteomes" id="UP000215199">
    <property type="component" value="Unassembled WGS sequence"/>
</dbReference>
<feature type="transmembrane region" description="Helical" evidence="9">
    <location>
        <begin position="201"/>
        <end position="223"/>
    </location>
</feature>
<dbReference type="Pfam" id="PF02518">
    <property type="entry name" value="HATPase_c"/>
    <property type="match status" value="1"/>
</dbReference>
<evidence type="ECO:0000256" key="5">
    <source>
        <dbReference type="ARBA" id="ARBA00022741"/>
    </source>
</evidence>
<evidence type="ECO:0000313" key="12">
    <source>
        <dbReference type="EMBL" id="OXM69804.1"/>
    </source>
</evidence>
<keyword evidence="4" id="KW-0808">Transferase</keyword>
<keyword evidence="9" id="KW-1133">Transmembrane helix</keyword>
<accession>A0A229TFV9</accession>
<evidence type="ECO:0000256" key="1">
    <source>
        <dbReference type="ARBA" id="ARBA00000085"/>
    </source>
</evidence>
<evidence type="ECO:0000259" key="10">
    <source>
        <dbReference type="Pfam" id="PF02518"/>
    </source>
</evidence>
<dbReference type="InterPro" id="IPR036890">
    <property type="entry name" value="HATPase_C_sf"/>
</dbReference>
<dbReference type="Gene3D" id="3.30.565.10">
    <property type="entry name" value="Histidine kinase-like ATPase, C-terminal domain"/>
    <property type="match status" value="1"/>
</dbReference>
<dbReference type="InterPro" id="IPR011712">
    <property type="entry name" value="Sig_transdc_His_kin_sub3_dim/P"/>
</dbReference>
<gene>
    <name evidence="12" type="ORF">CF165_09915</name>
</gene>
<feature type="domain" description="Histidine kinase/HSP90-like ATPase" evidence="10">
    <location>
        <begin position="491"/>
        <end position="576"/>
    </location>
</feature>
<dbReference type="SUPFAM" id="SSF55874">
    <property type="entry name" value="ATPase domain of HSP90 chaperone/DNA topoisomerase II/histidine kinase"/>
    <property type="match status" value="1"/>
</dbReference>
<dbReference type="PANTHER" id="PTHR24421">
    <property type="entry name" value="NITRATE/NITRITE SENSOR PROTEIN NARX-RELATED"/>
    <property type="match status" value="1"/>
</dbReference>
<evidence type="ECO:0000256" key="6">
    <source>
        <dbReference type="ARBA" id="ARBA00022777"/>
    </source>
</evidence>
<dbReference type="GO" id="GO:0016020">
    <property type="term" value="C:membrane"/>
    <property type="evidence" value="ECO:0007669"/>
    <property type="project" value="InterPro"/>
</dbReference>
<feature type="transmembrane region" description="Helical" evidence="9">
    <location>
        <begin position="168"/>
        <end position="189"/>
    </location>
</feature>
<keyword evidence="3" id="KW-0597">Phosphoprotein</keyword>
<feature type="domain" description="Signal transduction histidine kinase subgroup 3 dimerisation and phosphoacceptor" evidence="11">
    <location>
        <begin position="386"/>
        <end position="454"/>
    </location>
</feature>
<comment type="caution">
    <text evidence="12">The sequence shown here is derived from an EMBL/GenBank/DDBJ whole genome shotgun (WGS) entry which is preliminary data.</text>
</comment>
<name>A0A229TFV9_9PSEU</name>